<dbReference type="AlphaFoldDB" id="A0A395HPW0"/>
<organism evidence="2 3">
    <name type="scientific">Aspergillus homomorphus (strain CBS 101889)</name>
    <dbReference type="NCBI Taxonomy" id="1450537"/>
    <lineage>
        <taxon>Eukaryota</taxon>
        <taxon>Fungi</taxon>
        <taxon>Dikarya</taxon>
        <taxon>Ascomycota</taxon>
        <taxon>Pezizomycotina</taxon>
        <taxon>Eurotiomycetes</taxon>
        <taxon>Eurotiomycetidae</taxon>
        <taxon>Eurotiales</taxon>
        <taxon>Aspergillaceae</taxon>
        <taxon>Aspergillus</taxon>
        <taxon>Aspergillus subgen. Circumdati</taxon>
    </lineage>
</organism>
<sequence length="90" mass="10358">MFLGLQVPYSRSSLPICPFHPFSLFLHFLLSLGEITVLTKLNWNSRLIADPIRLGITRTRYGSASASSRRMRQASFMPQRKERKISQGYI</sequence>
<dbReference type="VEuPathDB" id="FungiDB:BO97DRAFT_224089"/>
<reference evidence="2 3" key="1">
    <citation type="submission" date="2018-02" db="EMBL/GenBank/DDBJ databases">
        <title>The genomes of Aspergillus section Nigri reveals drivers in fungal speciation.</title>
        <authorList>
            <consortium name="DOE Joint Genome Institute"/>
            <person name="Vesth T.C."/>
            <person name="Nybo J."/>
            <person name="Theobald S."/>
            <person name="Brandl J."/>
            <person name="Frisvad J.C."/>
            <person name="Nielsen K.F."/>
            <person name="Lyhne E.K."/>
            <person name="Kogle M.E."/>
            <person name="Kuo A."/>
            <person name="Riley R."/>
            <person name="Clum A."/>
            <person name="Nolan M."/>
            <person name="Lipzen A."/>
            <person name="Salamov A."/>
            <person name="Henrissat B."/>
            <person name="Wiebenga A."/>
            <person name="De vries R.P."/>
            <person name="Grigoriev I.V."/>
            <person name="Mortensen U.H."/>
            <person name="Andersen M.R."/>
            <person name="Baker S.E."/>
        </authorList>
    </citation>
    <scope>NUCLEOTIDE SEQUENCE [LARGE SCALE GENOMIC DNA]</scope>
    <source>
        <strain evidence="2 3">CBS 101889</strain>
    </source>
</reference>
<evidence type="ECO:0000313" key="2">
    <source>
        <dbReference type="EMBL" id="RAL08284.1"/>
    </source>
</evidence>
<protein>
    <submittedName>
        <fullName evidence="2">Uncharacterized protein</fullName>
    </submittedName>
</protein>
<proteinExistence type="predicted"/>
<dbReference type="GeneID" id="37194957"/>
<name>A0A395HPW0_ASPHC</name>
<gene>
    <name evidence="2" type="ORF">BO97DRAFT_224089</name>
</gene>
<dbReference type="Proteomes" id="UP000248961">
    <property type="component" value="Unassembled WGS sequence"/>
</dbReference>
<dbReference type="EMBL" id="KZ824317">
    <property type="protein sequence ID" value="RAL08284.1"/>
    <property type="molecule type" value="Genomic_DNA"/>
</dbReference>
<evidence type="ECO:0000256" key="1">
    <source>
        <dbReference type="SAM" id="MobiDB-lite"/>
    </source>
</evidence>
<feature type="region of interest" description="Disordered" evidence="1">
    <location>
        <begin position="65"/>
        <end position="90"/>
    </location>
</feature>
<accession>A0A395HPW0</accession>
<keyword evidence="3" id="KW-1185">Reference proteome</keyword>
<dbReference type="RefSeq" id="XP_025547438.1">
    <property type="nucleotide sequence ID" value="XM_025690668.1"/>
</dbReference>
<evidence type="ECO:0000313" key="3">
    <source>
        <dbReference type="Proteomes" id="UP000248961"/>
    </source>
</evidence>